<evidence type="ECO:0000313" key="2">
    <source>
        <dbReference type="Proteomes" id="UP000308652"/>
    </source>
</evidence>
<dbReference type="OrthoDB" id="3245657at2759"/>
<reference evidence="1 2" key="1">
    <citation type="journal article" date="2019" name="Nat. Ecol. Evol.">
        <title>Megaphylogeny resolves global patterns of mushroom evolution.</title>
        <authorList>
            <person name="Varga T."/>
            <person name="Krizsan K."/>
            <person name="Foldi C."/>
            <person name="Dima B."/>
            <person name="Sanchez-Garcia M."/>
            <person name="Sanchez-Ramirez S."/>
            <person name="Szollosi G.J."/>
            <person name="Szarkandi J.G."/>
            <person name="Papp V."/>
            <person name="Albert L."/>
            <person name="Andreopoulos W."/>
            <person name="Angelini C."/>
            <person name="Antonin V."/>
            <person name="Barry K.W."/>
            <person name="Bougher N.L."/>
            <person name="Buchanan P."/>
            <person name="Buyck B."/>
            <person name="Bense V."/>
            <person name="Catcheside P."/>
            <person name="Chovatia M."/>
            <person name="Cooper J."/>
            <person name="Damon W."/>
            <person name="Desjardin D."/>
            <person name="Finy P."/>
            <person name="Geml J."/>
            <person name="Haridas S."/>
            <person name="Hughes K."/>
            <person name="Justo A."/>
            <person name="Karasinski D."/>
            <person name="Kautmanova I."/>
            <person name="Kiss B."/>
            <person name="Kocsube S."/>
            <person name="Kotiranta H."/>
            <person name="LaButti K.M."/>
            <person name="Lechner B.E."/>
            <person name="Liimatainen K."/>
            <person name="Lipzen A."/>
            <person name="Lukacs Z."/>
            <person name="Mihaltcheva S."/>
            <person name="Morgado L.N."/>
            <person name="Niskanen T."/>
            <person name="Noordeloos M.E."/>
            <person name="Ohm R.A."/>
            <person name="Ortiz-Santana B."/>
            <person name="Ovrebo C."/>
            <person name="Racz N."/>
            <person name="Riley R."/>
            <person name="Savchenko A."/>
            <person name="Shiryaev A."/>
            <person name="Soop K."/>
            <person name="Spirin V."/>
            <person name="Szebenyi C."/>
            <person name="Tomsovsky M."/>
            <person name="Tulloss R.E."/>
            <person name="Uehling J."/>
            <person name="Grigoriev I.V."/>
            <person name="Vagvolgyi C."/>
            <person name="Papp T."/>
            <person name="Martin F.M."/>
            <person name="Miettinen O."/>
            <person name="Hibbett D.S."/>
            <person name="Nagy L.G."/>
        </authorList>
    </citation>
    <scope>NUCLEOTIDE SEQUENCE [LARGE SCALE GENOMIC DNA]</scope>
    <source>
        <strain evidence="1 2">CBS 166.37</strain>
    </source>
</reference>
<gene>
    <name evidence="1" type="ORF">BDQ12DRAFT_607953</name>
</gene>
<dbReference type="STRING" id="68775.A0A5C3M8L9"/>
<name>A0A5C3M8L9_9AGAR</name>
<sequence>MQAILVNVMVDNSGINPLTGQPIIYNPAELWSLGNCTMCTTKIDAKNMVNGTWHDSTVCFGEVQTKSQLPTASLVNICMLGTAIYVSCAIAQTTSNPGGFSDMSFFIDGNLVGTFVKTAPGIPGYDFNFSAYLNTSLPPGGHELIIQNGHINGSQSLILLNSITYLSALHTSL</sequence>
<dbReference type="Proteomes" id="UP000308652">
    <property type="component" value="Unassembled WGS sequence"/>
</dbReference>
<dbReference type="AlphaFoldDB" id="A0A5C3M8L9"/>
<protein>
    <submittedName>
        <fullName evidence="1">Uncharacterized protein</fullName>
    </submittedName>
</protein>
<evidence type="ECO:0000313" key="1">
    <source>
        <dbReference type="EMBL" id="TFK37491.1"/>
    </source>
</evidence>
<proteinExistence type="predicted"/>
<dbReference type="EMBL" id="ML213608">
    <property type="protein sequence ID" value="TFK37491.1"/>
    <property type="molecule type" value="Genomic_DNA"/>
</dbReference>
<keyword evidence="2" id="KW-1185">Reference proteome</keyword>
<accession>A0A5C3M8L9</accession>
<organism evidence="1 2">
    <name type="scientific">Crucibulum laeve</name>
    <dbReference type="NCBI Taxonomy" id="68775"/>
    <lineage>
        <taxon>Eukaryota</taxon>
        <taxon>Fungi</taxon>
        <taxon>Dikarya</taxon>
        <taxon>Basidiomycota</taxon>
        <taxon>Agaricomycotina</taxon>
        <taxon>Agaricomycetes</taxon>
        <taxon>Agaricomycetidae</taxon>
        <taxon>Agaricales</taxon>
        <taxon>Agaricineae</taxon>
        <taxon>Nidulariaceae</taxon>
        <taxon>Crucibulum</taxon>
    </lineage>
</organism>